<dbReference type="STRING" id="2163413.A0A4P6XRC5"/>
<feature type="transmembrane region" description="Helical" evidence="6">
    <location>
        <begin position="534"/>
        <end position="556"/>
    </location>
</feature>
<keyword evidence="4 6" id="KW-0472">Membrane</keyword>
<dbReference type="Gene3D" id="1.20.1250.20">
    <property type="entry name" value="MFS general substrate transporter like domains"/>
    <property type="match status" value="1"/>
</dbReference>
<evidence type="ECO:0000256" key="1">
    <source>
        <dbReference type="ARBA" id="ARBA00004141"/>
    </source>
</evidence>
<evidence type="ECO:0000313" key="8">
    <source>
        <dbReference type="EMBL" id="QBM90000.1"/>
    </source>
</evidence>
<keyword evidence="3 6" id="KW-1133">Transmembrane helix</keyword>
<dbReference type="InterPro" id="IPR020846">
    <property type="entry name" value="MFS_dom"/>
</dbReference>
<feature type="transmembrane region" description="Helical" evidence="6">
    <location>
        <begin position="110"/>
        <end position="129"/>
    </location>
</feature>
<evidence type="ECO:0000256" key="3">
    <source>
        <dbReference type="ARBA" id="ARBA00022989"/>
    </source>
</evidence>
<feature type="transmembrane region" description="Helical" evidence="6">
    <location>
        <begin position="467"/>
        <end position="491"/>
    </location>
</feature>
<comment type="subcellular location">
    <subcellularLocation>
        <location evidence="1">Membrane</location>
        <topology evidence="1">Multi-pass membrane protein</topology>
    </subcellularLocation>
</comment>
<dbReference type="EMBL" id="CP034460">
    <property type="protein sequence ID" value="QBM90000.1"/>
    <property type="molecule type" value="Genomic_DNA"/>
</dbReference>
<feature type="transmembrane region" description="Helical" evidence="6">
    <location>
        <begin position="75"/>
        <end position="98"/>
    </location>
</feature>
<feature type="region of interest" description="Disordered" evidence="5">
    <location>
        <begin position="297"/>
        <end position="324"/>
    </location>
</feature>
<dbReference type="Proteomes" id="UP000292447">
    <property type="component" value="Chromosome V"/>
</dbReference>
<proteinExistence type="predicted"/>
<feature type="transmembrane region" description="Helical" evidence="6">
    <location>
        <begin position="440"/>
        <end position="461"/>
    </location>
</feature>
<organism evidence="8 9">
    <name type="scientific">Metschnikowia aff. pulcherrima</name>
    <dbReference type="NCBI Taxonomy" id="2163413"/>
    <lineage>
        <taxon>Eukaryota</taxon>
        <taxon>Fungi</taxon>
        <taxon>Dikarya</taxon>
        <taxon>Ascomycota</taxon>
        <taxon>Saccharomycotina</taxon>
        <taxon>Pichiomycetes</taxon>
        <taxon>Metschnikowiaceae</taxon>
        <taxon>Metschnikowia</taxon>
    </lineage>
</organism>
<accession>A0A4P6XRC5</accession>
<keyword evidence="2 6" id="KW-0812">Transmembrane</keyword>
<dbReference type="Pfam" id="PF07690">
    <property type="entry name" value="MFS_1"/>
    <property type="match status" value="1"/>
</dbReference>
<sequence>MYKLGIRQTGDKPVTGTTIMMEEPHTNTKLESAGSNLNTPNLHMLKKNDLGIILHPQPEDNPNDPLNWPMLRKDLCFLIIGFQTFIGGGQTPILAAGFRQLLGEFDKTVAKISYLVGAFMLALGLGSVFASPTAILYGKRLVYLLGIVIFLIGAVVCACLANYGGLMAGRILTGFGASPTESLALASLSDLYFQHERAYRTGLYTLLLLGGKNILPLLSSLIFQHLDRHWLYWIQAMFLGVNLLLTFLFVPETYWDRTNVKIGPESVATGHQIHETLRDTALVDTGDDSRARQLLTVPGGRKSDDCASSGRSSSPHTTSSGTSMPKLFTKRLHLISGRHSADKWWMVAMRPLFLYCYPPVLYGAIVYSLAVVWLIVISEVLAEIFQAEGYGYLAQTVGLFYLSPFVGGILGSLAAGILGDRVTLYIVKVNHGVYEPEFRLFMLIPLTIVTCIGLMGYGWLSHVQDPWIAPVLFFGCLSFGSLMASTTAITYTVDCYKMFAAEALVSFNLAKNVIGFVFSLFNNDAFLSLDGKRLFVIYGCAQLFVSLLGIVMYVYGKVSRAWTDDRNLLRCLYHADRLETEKKTEAAR</sequence>
<dbReference type="PANTHER" id="PTHR23502">
    <property type="entry name" value="MAJOR FACILITATOR SUPERFAMILY"/>
    <property type="match status" value="1"/>
</dbReference>
<dbReference type="SUPFAM" id="SSF103473">
    <property type="entry name" value="MFS general substrate transporter"/>
    <property type="match status" value="1"/>
</dbReference>
<dbReference type="GO" id="GO:0005886">
    <property type="term" value="C:plasma membrane"/>
    <property type="evidence" value="ECO:0007669"/>
    <property type="project" value="TreeGrafter"/>
</dbReference>
<keyword evidence="9" id="KW-1185">Reference proteome</keyword>
<feature type="transmembrane region" description="Helical" evidence="6">
    <location>
        <begin position="398"/>
        <end position="419"/>
    </location>
</feature>
<evidence type="ECO:0000259" key="7">
    <source>
        <dbReference type="PROSITE" id="PS50850"/>
    </source>
</evidence>
<feature type="transmembrane region" description="Helical" evidence="6">
    <location>
        <begin position="141"/>
        <end position="165"/>
    </location>
</feature>
<feature type="transmembrane region" description="Helical" evidence="6">
    <location>
        <begin position="205"/>
        <end position="224"/>
    </location>
</feature>
<dbReference type="PANTHER" id="PTHR23502:SF4">
    <property type="entry name" value="MAJOR FACILITATOR SUPERFAMILY (MFS) PROFILE DOMAIN-CONTAINING PROTEIN-RELATED"/>
    <property type="match status" value="1"/>
</dbReference>
<name>A0A4P6XRC5_9ASCO</name>
<protein>
    <submittedName>
        <fullName evidence="8">Major Facilitator Superfamily protein</fullName>
    </submittedName>
</protein>
<evidence type="ECO:0000256" key="5">
    <source>
        <dbReference type="SAM" id="MobiDB-lite"/>
    </source>
</evidence>
<gene>
    <name evidence="8" type="primary">MPUL0E02370</name>
    <name evidence="8" type="ORF">METSCH_E02370</name>
</gene>
<dbReference type="PROSITE" id="PS50850">
    <property type="entry name" value="MFS"/>
    <property type="match status" value="1"/>
</dbReference>
<reference evidence="9" key="1">
    <citation type="submission" date="2019-03" db="EMBL/GenBank/DDBJ databases">
        <title>Snf2 controls pulcherriminic acid biosynthesis and connects pigmentation and antifungal activity of the yeast Metschnikowia pulcherrima.</title>
        <authorList>
            <person name="Gore-Lloyd D."/>
            <person name="Sumann I."/>
            <person name="Brachmann A.O."/>
            <person name="Schneeberger K."/>
            <person name="Ortiz-Merino R.A."/>
            <person name="Moreno-Beltran M."/>
            <person name="Schlaefli M."/>
            <person name="Kirner P."/>
            <person name="Santos Kron A."/>
            <person name="Wolfe K.H."/>
            <person name="Piel J."/>
            <person name="Ahrens C.H."/>
            <person name="Henk D."/>
            <person name="Freimoser F.M."/>
        </authorList>
    </citation>
    <scope>NUCLEOTIDE SEQUENCE [LARGE SCALE GENOMIC DNA]</scope>
    <source>
        <strain evidence="9">APC 1.2</strain>
    </source>
</reference>
<feature type="transmembrane region" description="Helical" evidence="6">
    <location>
        <begin position="352"/>
        <end position="378"/>
    </location>
</feature>
<feature type="compositionally biased region" description="Low complexity" evidence="5">
    <location>
        <begin position="306"/>
        <end position="323"/>
    </location>
</feature>
<evidence type="ECO:0000313" key="9">
    <source>
        <dbReference type="Proteomes" id="UP000292447"/>
    </source>
</evidence>
<dbReference type="InterPro" id="IPR036259">
    <property type="entry name" value="MFS_trans_sf"/>
</dbReference>
<feature type="transmembrane region" description="Helical" evidence="6">
    <location>
        <begin position="230"/>
        <end position="250"/>
    </location>
</feature>
<dbReference type="AlphaFoldDB" id="A0A4P6XRC5"/>
<feature type="domain" description="Major facilitator superfamily (MFS) profile" evidence="7">
    <location>
        <begin position="76"/>
        <end position="557"/>
    </location>
</feature>
<evidence type="ECO:0000256" key="4">
    <source>
        <dbReference type="ARBA" id="ARBA00023136"/>
    </source>
</evidence>
<dbReference type="GO" id="GO:0022857">
    <property type="term" value="F:transmembrane transporter activity"/>
    <property type="evidence" value="ECO:0007669"/>
    <property type="project" value="InterPro"/>
</dbReference>
<dbReference type="InterPro" id="IPR011701">
    <property type="entry name" value="MFS"/>
</dbReference>
<evidence type="ECO:0000256" key="6">
    <source>
        <dbReference type="SAM" id="Phobius"/>
    </source>
</evidence>
<feature type="transmembrane region" description="Helical" evidence="6">
    <location>
        <begin position="503"/>
        <end position="522"/>
    </location>
</feature>
<evidence type="ECO:0000256" key="2">
    <source>
        <dbReference type="ARBA" id="ARBA00022692"/>
    </source>
</evidence>